<protein>
    <submittedName>
        <fullName evidence="5">Diaminopropionate ammonia-lyase</fullName>
    </submittedName>
</protein>
<name>A0ABY1PF34_9RHOB</name>
<evidence type="ECO:0000313" key="6">
    <source>
        <dbReference type="Proteomes" id="UP001157961"/>
    </source>
</evidence>
<dbReference type="PANTHER" id="PTHR42937">
    <property type="match status" value="1"/>
</dbReference>
<dbReference type="InterPro" id="IPR001926">
    <property type="entry name" value="TrpB-like_PALP"/>
</dbReference>
<keyword evidence="6" id="KW-1185">Reference proteome</keyword>
<evidence type="ECO:0000256" key="2">
    <source>
        <dbReference type="ARBA" id="ARBA00022898"/>
    </source>
</evidence>
<feature type="domain" description="Tryptophan synthase beta chain-like PALP" evidence="4">
    <location>
        <begin position="38"/>
        <end position="344"/>
    </location>
</feature>
<reference evidence="5 6" key="1">
    <citation type="submission" date="2017-05" db="EMBL/GenBank/DDBJ databases">
        <authorList>
            <person name="Varghese N."/>
            <person name="Submissions S."/>
        </authorList>
    </citation>
    <scope>NUCLEOTIDE SEQUENCE [LARGE SCALE GENOMIC DNA]</scope>
    <source>
        <strain evidence="5 6">DSM 29734</strain>
    </source>
</reference>
<dbReference type="RefSeq" id="WP_283427221.1">
    <property type="nucleotide sequence ID" value="NZ_FXTY01000007.1"/>
</dbReference>
<organism evidence="5 6">
    <name type="scientific">Shimia sagamensis</name>
    <dbReference type="NCBI Taxonomy" id="1566352"/>
    <lineage>
        <taxon>Bacteria</taxon>
        <taxon>Pseudomonadati</taxon>
        <taxon>Pseudomonadota</taxon>
        <taxon>Alphaproteobacteria</taxon>
        <taxon>Rhodobacterales</taxon>
        <taxon>Roseobacteraceae</taxon>
    </lineage>
</organism>
<sequence>MTETLQNPHRGTGLPTRQSETLPSRDATAVAKLLALCPAHADTPLCDMADLAATLGVQSFHIKDERSRMGLGSFKALGAAYAIAYDAARTEPTDWATALTGRTYVTASAGNHGMSVAAGARIFGAKAVIYLSHTVPQAFGKRLEAQGATVAWAGDDYEASMVAAQNAAQDNGWTLLSDSTWNGYEDSGYRVMEGYLQMASEAAAQLPDTPTHIFLQAGVGGLAAAVAAFARATWGDAPHITVVEPEAAPALIESIRAGQLVDTTGPVSDMGRLDCKTASMVALNGLAMDADSFVTISEQEAYDTVETLKSQGIASTPSGVAGVAAALLKRPDLPADARVLCFVSEGPEDA</sequence>
<evidence type="ECO:0000256" key="3">
    <source>
        <dbReference type="SAM" id="MobiDB-lite"/>
    </source>
</evidence>
<dbReference type="SUPFAM" id="SSF53686">
    <property type="entry name" value="Tryptophan synthase beta subunit-like PLP-dependent enzymes"/>
    <property type="match status" value="1"/>
</dbReference>
<feature type="compositionally biased region" description="Polar residues" evidence="3">
    <location>
        <begin position="1"/>
        <end position="22"/>
    </location>
</feature>
<comment type="caution">
    <text evidence="5">The sequence shown here is derived from an EMBL/GenBank/DDBJ whole genome shotgun (WGS) entry which is preliminary data.</text>
</comment>
<dbReference type="EMBL" id="FXTY01000007">
    <property type="protein sequence ID" value="SMP30700.1"/>
    <property type="molecule type" value="Genomic_DNA"/>
</dbReference>
<accession>A0ABY1PF34</accession>
<dbReference type="PANTHER" id="PTHR42937:SF1">
    <property type="entry name" value="DIAMINOPROPIONATE AMMONIA-LYASE"/>
    <property type="match status" value="1"/>
</dbReference>
<evidence type="ECO:0000259" key="4">
    <source>
        <dbReference type="Pfam" id="PF00291"/>
    </source>
</evidence>
<dbReference type="InterPro" id="IPR036052">
    <property type="entry name" value="TrpB-like_PALP_sf"/>
</dbReference>
<evidence type="ECO:0000313" key="5">
    <source>
        <dbReference type="EMBL" id="SMP30700.1"/>
    </source>
</evidence>
<feature type="region of interest" description="Disordered" evidence="3">
    <location>
        <begin position="1"/>
        <end position="23"/>
    </location>
</feature>
<gene>
    <name evidence="5" type="ORF">SAMN06265373_107116</name>
</gene>
<keyword evidence="2" id="KW-0663">Pyridoxal phosphate</keyword>
<dbReference type="Pfam" id="PF00291">
    <property type="entry name" value="PALP"/>
    <property type="match status" value="1"/>
</dbReference>
<dbReference type="Proteomes" id="UP001157961">
    <property type="component" value="Unassembled WGS sequence"/>
</dbReference>
<comment type="cofactor">
    <cofactor evidence="1">
        <name>pyridoxal 5'-phosphate</name>
        <dbReference type="ChEBI" id="CHEBI:597326"/>
    </cofactor>
</comment>
<proteinExistence type="predicted"/>
<evidence type="ECO:0000256" key="1">
    <source>
        <dbReference type="ARBA" id="ARBA00001933"/>
    </source>
</evidence>
<dbReference type="Gene3D" id="3.40.50.1100">
    <property type="match status" value="2"/>
</dbReference>